<evidence type="ECO:0000256" key="1">
    <source>
        <dbReference type="SAM" id="MobiDB-lite"/>
    </source>
</evidence>
<organism evidence="2 3">
    <name type="scientific">Theileria orientalis strain Shintoku</name>
    <dbReference type="NCBI Taxonomy" id="869250"/>
    <lineage>
        <taxon>Eukaryota</taxon>
        <taxon>Sar</taxon>
        <taxon>Alveolata</taxon>
        <taxon>Apicomplexa</taxon>
        <taxon>Aconoidasida</taxon>
        <taxon>Piroplasmida</taxon>
        <taxon>Theileriidae</taxon>
        <taxon>Theileria</taxon>
    </lineage>
</organism>
<dbReference type="PANTHER" id="PTHR12705:SF0">
    <property type="entry name" value="ORIGIN RECOGNITION COMPLEX SUBUNIT 5"/>
    <property type="match status" value="1"/>
</dbReference>
<dbReference type="Proteomes" id="UP000003786">
    <property type="component" value="Chromosome 2"/>
</dbReference>
<protein>
    <submittedName>
        <fullName evidence="2">Uncharacterized protein</fullName>
    </submittedName>
</protein>
<dbReference type="GO" id="GO:0005664">
    <property type="term" value="C:nuclear origin of replication recognition complex"/>
    <property type="evidence" value="ECO:0007669"/>
    <property type="project" value="TreeGrafter"/>
</dbReference>
<dbReference type="EMBL" id="AP011947">
    <property type="protein sequence ID" value="BAM40535.1"/>
    <property type="molecule type" value="Genomic_DNA"/>
</dbReference>
<proteinExistence type="predicted"/>
<dbReference type="KEGG" id="tot:TOT_020000790"/>
<dbReference type="VEuPathDB" id="PiroplasmaDB:TOT_020000790"/>
<feature type="region of interest" description="Disordered" evidence="1">
    <location>
        <begin position="152"/>
        <end position="285"/>
    </location>
</feature>
<accession>J4D832</accession>
<dbReference type="GeneID" id="20714907"/>
<dbReference type="AlphaFoldDB" id="J4D832"/>
<dbReference type="RefSeq" id="XP_009690836.1">
    <property type="nucleotide sequence ID" value="XM_009692541.1"/>
</dbReference>
<gene>
    <name evidence="2" type="ORF">TOT_020000790</name>
</gene>
<name>J4D832_THEOR</name>
<evidence type="ECO:0000313" key="3">
    <source>
        <dbReference type="Proteomes" id="UP000003786"/>
    </source>
</evidence>
<dbReference type="InterPro" id="IPR020796">
    <property type="entry name" value="ORC5"/>
</dbReference>
<dbReference type="GO" id="GO:0003688">
    <property type="term" value="F:DNA replication origin binding"/>
    <property type="evidence" value="ECO:0007669"/>
    <property type="project" value="TreeGrafter"/>
</dbReference>
<sequence length="744" mass="85460">MCEQEGLNVRSKNVWLPVDKNEVKTVKKKEDHMESAREENDVEYQLNQLIGSGDDSVPIIQVIGPYTCGKTETIKKYMKKNKYVYTYMDLSVYQHCSNGGVLLEYEWNRFKASVLEGLDCKSGELRTFNMENGNKLIQFTRLLFKAMSDMSGRSDVKAEDEEEASESLTTKKRRLGAGGSRGKPKRPTKSAGKAKNSYDNSTSNTDNNTNNDGSNDSNNNTDSNTSNDDNTNNTDNTKNNDANNDSSNNTDSNTSNDDNTNNTDNTKNNDANNDCNNNNDDEATSPRNERKIFYVFDNFNDLINQNNKLLINILKIHEYLHIIDLDHRTMNEGKRTVYKGNKLVLILIGAYEVPINFQFNLPMPKVFIFPSKTRDELVNQIVKATRIRESFVKYVVQILFNYYHNDIKSMLLYINLLWNTYKSKYKVDDGDEEMGLGEGWEERVLDVHLYNIISNYKTRYMSVITESEYGKMSQVQDSYGNRSYTSYNEYNGYHVGNNVYNNRVGYSGYSGYNNRVGYSEYGNDNSGRCGYYSSLSNCRNIIGNKLCKIIILSGYVSSKYTFHSNTQYYKRYVVPNEKKTEKETVNKVKKNTRKVVNKEKKESKKGKRSEENVVKKGEFDLKYWLAVTQLMLIAAKLKRTTNYEIYKHVRTSNRNTDKDVEEGYVHIISGNRTNLVIGKSGLLFTDYTTNLSNNSGKYNLNNLTLLNSNLKFCLNVSETKVTREFISDIEKDVDLDVHAMFNIC</sequence>
<dbReference type="eggNOG" id="ENOG502SYEI">
    <property type="taxonomic scope" value="Eukaryota"/>
</dbReference>
<reference evidence="2 3" key="1">
    <citation type="journal article" date="2012" name="MBio">
        <title>Comparative genome analysis of three eukaryotic parasites with differing abilities to transform leukocytes reveals key mediators of Theileria-induced leukocyte transformation.</title>
        <authorList>
            <person name="Hayashida K."/>
            <person name="Hara Y."/>
            <person name="Abe T."/>
            <person name="Yamasaki C."/>
            <person name="Toyoda A."/>
            <person name="Kosuge T."/>
            <person name="Suzuki Y."/>
            <person name="Sato Y."/>
            <person name="Kawashima S."/>
            <person name="Katayama T."/>
            <person name="Wakaguri H."/>
            <person name="Inoue N."/>
            <person name="Homma K."/>
            <person name="Tada-Umezaki M."/>
            <person name="Yagi Y."/>
            <person name="Fujii Y."/>
            <person name="Habara T."/>
            <person name="Kanehisa M."/>
            <person name="Watanabe H."/>
            <person name="Ito K."/>
            <person name="Gojobori T."/>
            <person name="Sugawara H."/>
            <person name="Imanishi T."/>
            <person name="Weir W."/>
            <person name="Gardner M."/>
            <person name="Pain A."/>
            <person name="Shiels B."/>
            <person name="Hattori M."/>
            <person name="Nene V."/>
            <person name="Sugimoto C."/>
        </authorList>
    </citation>
    <scope>NUCLEOTIDE SEQUENCE [LARGE SCALE GENOMIC DNA]</scope>
    <source>
        <strain evidence="2 3">Shintoku</strain>
    </source>
</reference>
<feature type="compositionally biased region" description="Low complexity" evidence="1">
    <location>
        <begin position="197"/>
        <end position="278"/>
    </location>
</feature>
<evidence type="ECO:0000313" key="2">
    <source>
        <dbReference type="EMBL" id="BAM40535.1"/>
    </source>
</evidence>
<dbReference type="STRING" id="869250.J4D832"/>
<keyword evidence="3" id="KW-1185">Reference proteome</keyword>
<dbReference type="GO" id="GO:0006270">
    <property type="term" value="P:DNA replication initiation"/>
    <property type="evidence" value="ECO:0007669"/>
    <property type="project" value="TreeGrafter"/>
</dbReference>
<dbReference type="PANTHER" id="PTHR12705">
    <property type="entry name" value="ORIGIN RECOGNITION COMPLEX SUBUNIT 5"/>
    <property type="match status" value="1"/>
</dbReference>